<protein>
    <recommendedName>
        <fullName evidence="8">NTF2 domain-containing protein</fullName>
    </recommendedName>
</protein>
<dbReference type="InterPro" id="IPR039539">
    <property type="entry name" value="Ras_GTPase_bind_prot"/>
</dbReference>
<evidence type="ECO:0000259" key="3">
    <source>
        <dbReference type="PROSITE" id="PS50102"/>
    </source>
</evidence>
<dbReference type="PROSITE" id="PS50102">
    <property type="entry name" value="RRM"/>
    <property type="match status" value="1"/>
</dbReference>
<name>A0ABR2FG11_9ROSI</name>
<dbReference type="Pfam" id="PF02136">
    <property type="entry name" value="NTF2"/>
    <property type="match status" value="1"/>
</dbReference>
<dbReference type="PANTHER" id="PTHR10693:SF45">
    <property type="entry name" value="NUCLEAR TRANSPORT FACTOR 2 (NTF2) FAMILY PROTEIN WITH RNA BINDING (RRM-RBD-RNP MOTIFS) DOMAIN-CONTAINING PROTEIN"/>
    <property type="match status" value="1"/>
</dbReference>
<reference evidence="6 7" key="1">
    <citation type="journal article" date="2024" name="G3 (Bethesda)">
        <title>Genome assembly of Hibiscus sabdariffa L. provides insights into metabolisms of medicinal natural products.</title>
        <authorList>
            <person name="Kim T."/>
        </authorList>
    </citation>
    <scope>NUCLEOTIDE SEQUENCE [LARGE SCALE GENOMIC DNA]</scope>
    <source>
        <strain evidence="6">TK-2024</strain>
        <tissue evidence="6">Old leaves</tissue>
    </source>
</reference>
<dbReference type="PANTHER" id="PTHR10693">
    <property type="entry name" value="RAS GTPASE-ACTIVATING PROTEIN-BINDING PROTEIN"/>
    <property type="match status" value="1"/>
</dbReference>
<dbReference type="InterPro" id="IPR000504">
    <property type="entry name" value="RRM_dom"/>
</dbReference>
<evidence type="ECO:0000313" key="6">
    <source>
        <dbReference type="EMBL" id="KAK8579830.1"/>
    </source>
</evidence>
<sequence length="439" mass="48766">MGDAKATVSLTPQEAAAVFVDRYYLLLCDSPEEVYKFYRDSSMVSRLGSDDTMTTFTTIEEIQKHLLPSFVCKQCHLLSHDSQLTENQGVFVVITGSFTTNDEEIIKFHQSFILTPMQTVDNYLISNDILKFFDEKERITGHVSTSSSTANLFPEQDFPTTLPIEDVSEAVVSSLTDFGVLSQDNPAAVSSPTQDDVPTIYIKDVSSPTQHDGSTPEEVPVAVSTSNDESNLCIQDVSSAVSGVTQHDESTLDNQDVPKAVQHEVETPNITDIPTLVPQPQQDEPTFCMEDFPAIGSSSTRHVSINHIQKKSFSSMVQILNENDAPFKPGPVRKPMKMVQGWKKSGFEEKKKSLKVEDDGTTIFVGNVARGSKPEQLYQAFKIFGRIKPNGVEIKLDRLCNPYAFIQFQSSASTKAAIQASFIKVGDRRLTIKEKNHRY</sequence>
<evidence type="ECO:0008006" key="8">
    <source>
        <dbReference type="Google" id="ProtNLM"/>
    </source>
</evidence>
<evidence type="ECO:0000313" key="5">
    <source>
        <dbReference type="EMBL" id="KAK8579809.1"/>
    </source>
</evidence>
<evidence type="ECO:0000259" key="4">
    <source>
        <dbReference type="PROSITE" id="PS50177"/>
    </source>
</evidence>
<dbReference type="CDD" id="cd00780">
    <property type="entry name" value="NTF2"/>
    <property type="match status" value="1"/>
</dbReference>
<keyword evidence="1 2" id="KW-0694">RNA-binding</keyword>
<dbReference type="EMBL" id="JBBPBM010000006">
    <property type="protein sequence ID" value="KAK8579830.1"/>
    <property type="molecule type" value="Genomic_DNA"/>
</dbReference>
<evidence type="ECO:0000313" key="7">
    <source>
        <dbReference type="Proteomes" id="UP001472677"/>
    </source>
</evidence>
<accession>A0ABR2FG11</accession>
<proteinExistence type="predicted"/>
<dbReference type="EMBL" id="JBBPBM010000006">
    <property type="protein sequence ID" value="KAK8579809.1"/>
    <property type="molecule type" value="Genomic_DNA"/>
</dbReference>
<dbReference type="Pfam" id="PF00076">
    <property type="entry name" value="RRM_1"/>
    <property type="match status" value="1"/>
</dbReference>
<dbReference type="PROSITE" id="PS50177">
    <property type="entry name" value="NTF2_DOMAIN"/>
    <property type="match status" value="1"/>
</dbReference>
<feature type="domain" description="RRM" evidence="3">
    <location>
        <begin position="361"/>
        <end position="437"/>
    </location>
</feature>
<dbReference type="InterPro" id="IPR035979">
    <property type="entry name" value="RBD_domain_sf"/>
</dbReference>
<dbReference type="InterPro" id="IPR002075">
    <property type="entry name" value="NTF2_dom"/>
</dbReference>
<dbReference type="SMART" id="SM00360">
    <property type="entry name" value="RRM"/>
    <property type="match status" value="1"/>
</dbReference>
<dbReference type="CDD" id="cd00590">
    <property type="entry name" value="RRM_SF"/>
    <property type="match status" value="1"/>
</dbReference>
<evidence type="ECO:0000256" key="1">
    <source>
        <dbReference type="ARBA" id="ARBA00022884"/>
    </source>
</evidence>
<organism evidence="6 7">
    <name type="scientific">Hibiscus sabdariffa</name>
    <name type="common">roselle</name>
    <dbReference type="NCBI Taxonomy" id="183260"/>
    <lineage>
        <taxon>Eukaryota</taxon>
        <taxon>Viridiplantae</taxon>
        <taxon>Streptophyta</taxon>
        <taxon>Embryophyta</taxon>
        <taxon>Tracheophyta</taxon>
        <taxon>Spermatophyta</taxon>
        <taxon>Magnoliopsida</taxon>
        <taxon>eudicotyledons</taxon>
        <taxon>Gunneridae</taxon>
        <taxon>Pentapetalae</taxon>
        <taxon>rosids</taxon>
        <taxon>malvids</taxon>
        <taxon>Malvales</taxon>
        <taxon>Malvaceae</taxon>
        <taxon>Malvoideae</taxon>
        <taxon>Hibiscus</taxon>
    </lineage>
</organism>
<dbReference type="Gene3D" id="3.30.70.330">
    <property type="match status" value="1"/>
</dbReference>
<comment type="caution">
    <text evidence="6">The sequence shown here is derived from an EMBL/GenBank/DDBJ whole genome shotgun (WGS) entry which is preliminary data.</text>
</comment>
<dbReference type="InterPro" id="IPR018222">
    <property type="entry name" value="Nuclear_transport_factor_2_euk"/>
</dbReference>
<feature type="domain" description="NTF2" evidence="4">
    <location>
        <begin position="15"/>
        <end position="132"/>
    </location>
</feature>
<dbReference type="Gene3D" id="3.10.450.50">
    <property type="match status" value="1"/>
</dbReference>
<dbReference type="Proteomes" id="UP001472677">
    <property type="component" value="Unassembled WGS sequence"/>
</dbReference>
<dbReference type="SUPFAM" id="SSF54427">
    <property type="entry name" value="NTF2-like"/>
    <property type="match status" value="1"/>
</dbReference>
<dbReference type="SUPFAM" id="SSF54928">
    <property type="entry name" value="RNA-binding domain, RBD"/>
    <property type="match status" value="1"/>
</dbReference>
<dbReference type="InterPro" id="IPR032710">
    <property type="entry name" value="NTF2-like_dom_sf"/>
</dbReference>
<keyword evidence="7" id="KW-1185">Reference proteome</keyword>
<evidence type="ECO:0000256" key="2">
    <source>
        <dbReference type="PROSITE-ProRule" id="PRU00176"/>
    </source>
</evidence>
<dbReference type="InterPro" id="IPR012677">
    <property type="entry name" value="Nucleotide-bd_a/b_plait_sf"/>
</dbReference>
<gene>
    <name evidence="5" type="ORF">V6N12_070115</name>
    <name evidence="6" type="ORF">V6N12_070136</name>
</gene>